<feature type="non-terminal residue" evidence="2">
    <location>
        <position position="1"/>
    </location>
</feature>
<dbReference type="Proteomes" id="UP001057375">
    <property type="component" value="Unassembled WGS sequence"/>
</dbReference>
<dbReference type="EMBL" id="BQXS01000835">
    <property type="protein sequence ID" value="GKT29412.1"/>
    <property type="molecule type" value="Genomic_DNA"/>
</dbReference>
<feature type="domain" description="RNA polymerase Rpb2" evidence="1">
    <location>
        <begin position="2"/>
        <end position="69"/>
    </location>
</feature>
<proteinExistence type="predicted"/>
<dbReference type="InterPro" id="IPR007642">
    <property type="entry name" value="RNA_pol_Rpb2_2"/>
</dbReference>
<keyword evidence="2" id="KW-0240">DNA-directed RNA polymerase</keyword>
<dbReference type="SUPFAM" id="SSF64484">
    <property type="entry name" value="beta and beta-prime subunits of DNA dependent RNA-polymerase"/>
    <property type="match status" value="1"/>
</dbReference>
<gene>
    <name evidence="2" type="ORF">ADUPG1_001179</name>
</gene>
<sequence>DFDFDHKDILYVRIDRRRKMPATVLLKAMGLSKQDILDYYYEVEEYQIDRHIVRRKVAENQYRKENAWVDLCLEDGKVIVAHPKSLVGQFAFNDITDPDTGEVIAEAADEITEEIFERIQEVGIKEVKVLHTQGADVSSALRDSMMLDKSTDVESAQIEIY</sequence>
<dbReference type="Gene3D" id="3.90.1110.10">
    <property type="entry name" value="RNA polymerase Rpb2, domain 2"/>
    <property type="match status" value="1"/>
</dbReference>
<accession>A0ABQ5KBW0</accession>
<name>A0ABQ5KBW0_9EUKA</name>
<comment type="caution">
    <text evidence="2">The sequence shown here is derived from an EMBL/GenBank/DDBJ whole genome shotgun (WGS) entry which is preliminary data.</text>
</comment>
<keyword evidence="2" id="KW-0804">Transcription</keyword>
<dbReference type="GO" id="GO:0000428">
    <property type="term" value="C:DNA-directed RNA polymerase complex"/>
    <property type="evidence" value="ECO:0007669"/>
    <property type="project" value="UniProtKB-KW"/>
</dbReference>
<reference evidence="2" key="1">
    <citation type="submission" date="2022-03" db="EMBL/GenBank/DDBJ databases">
        <title>Draft genome sequence of Aduncisulcus paluster, a free-living microaerophilic Fornicata.</title>
        <authorList>
            <person name="Yuyama I."/>
            <person name="Kume K."/>
            <person name="Tamura T."/>
            <person name="Inagaki Y."/>
            <person name="Hashimoto T."/>
        </authorList>
    </citation>
    <scope>NUCLEOTIDE SEQUENCE</scope>
    <source>
        <strain evidence="2">NY0171</strain>
    </source>
</reference>
<protein>
    <submittedName>
        <fullName evidence="2">DNA-directed RNA polymerase subunit beta</fullName>
    </submittedName>
</protein>
<dbReference type="InterPro" id="IPR037034">
    <property type="entry name" value="RNA_pol_Rpb2_2_sf"/>
</dbReference>
<feature type="non-terminal residue" evidence="2">
    <location>
        <position position="161"/>
    </location>
</feature>
<dbReference type="Pfam" id="PF04561">
    <property type="entry name" value="RNA_pol_Rpb2_2"/>
    <property type="match status" value="1"/>
</dbReference>
<keyword evidence="3" id="KW-1185">Reference proteome</keyword>
<evidence type="ECO:0000259" key="1">
    <source>
        <dbReference type="Pfam" id="PF04561"/>
    </source>
</evidence>
<organism evidence="2 3">
    <name type="scientific">Aduncisulcus paluster</name>
    <dbReference type="NCBI Taxonomy" id="2918883"/>
    <lineage>
        <taxon>Eukaryota</taxon>
        <taxon>Metamonada</taxon>
        <taxon>Carpediemonas-like organisms</taxon>
        <taxon>Aduncisulcus</taxon>
    </lineage>
</organism>
<evidence type="ECO:0000313" key="3">
    <source>
        <dbReference type="Proteomes" id="UP001057375"/>
    </source>
</evidence>
<evidence type="ECO:0000313" key="2">
    <source>
        <dbReference type="EMBL" id="GKT29412.1"/>
    </source>
</evidence>